<dbReference type="InterPro" id="IPR020471">
    <property type="entry name" value="AKR"/>
</dbReference>
<proteinExistence type="predicted"/>
<accession>A0A6L9SAA9</accession>
<evidence type="ECO:0000313" key="2">
    <source>
        <dbReference type="EMBL" id="NEE01428.1"/>
    </source>
</evidence>
<dbReference type="RefSeq" id="WP_163738988.1">
    <property type="nucleotide sequence ID" value="NZ_JAAGOA010000009.1"/>
</dbReference>
<dbReference type="PANTHER" id="PTHR42686">
    <property type="entry name" value="GH17980P-RELATED"/>
    <property type="match status" value="1"/>
</dbReference>
<organism evidence="2 3">
    <name type="scientific">Phytoactinopolyspora halotolerans</name>
    <dbReference type="NCBI Taxonomy" id="1981512"/>
    <lineage>
        <taxon>Bacteria</taxon>
        <taxon>Bacillati</taxon>
        <taxon>Actinomycetota</taxon>
        <taxon>Actinomycetes</taxon>
        <taxon>Jiangellales</taxon>
        <taxon>Jiangellaceae</taxon>
        <taxon>Phytoactinopolyspora</taxon>
    </lineage>
</organism>
<keyword evidence="3" id="KW-1185">Reference proteome</keyword>
<evidence type="ECO:0000259" key="1">
    <source>
        <dbReference type="Pfam" id="PF00248"/>
    </source>
</evidence>
<dbReference type="Proteomes" id="UP000475214">
    <property type="component" value="Unassembled WGS sequence"/>
</dbReference>
<sequence>MTTTPEPTARTVLGRTGVEVTRLCLGTSKLGHGSVTDEDAAATLDEAFRIGLTIDTSNGYGADGRSELRVGAALRRHEGSDRPLVATKVDPRPGNADFSGARVRASARESLERLGLEHLPLLSLHDPERITFEQATEPGGPLEVLLALRDEGVAGSLGVAGGPVDLLERFVETGHFDYVVTHNRFTLLDRSAESLLEMCHELGLGVFNAAPFGGGMLARSVRETHEFTYAYRAAPEPLVQAVQAMDEACASRGVDLSAAALQLSMRDPRIHATIVGASRPEQLRRTLELAAQEIPDELFAELEELKPDRSYWLDAEGR</sequence>
<protein>
    <submittedName>
        <fullName evidence="2">Aldo/keto reductase</fullName>
    </submittedName>
</protein>
<dbReference type="AlphaFoldDB" id="A0A6L9SAA9"/>
<dbReference type="SUPFAM" id="SSF51430">
    <property type="entry name" value="NAD(P)-linked oxidoreductase"/>
    <property type="match status" value="1"/>
</dbReference>
<dbReference type="Pfam" id="PF00248">
    <property type="entry name" value="Aldo_ket_red"/>
    <property type="match status" value="1"/>
</dbReference>
<dbReference type="GO" id="GO:0005829">
    <property type="term" value="C:cytosol"/>
    <property type="evidence" value="ECO:0007669"/>
    <property type="project" value="TreeGrafter"/>
</dbReference>
<dbReference type="InterPro" id="IPR023210">
    <property type="entry name" value="NADP_OxRdtase_dom"/>
</dbReference>
<name>A0A6L9SAA9_9ACTN</name>
<gene>
    <name evidence="2" type="ORF">G1H10_14735</name>
</gene>
<dbReference type="InterPro" id="IPR036812">
    <property type="entry name" value="NAD(P)_OxRdtase_dom_sf"/>
</dbReference>
<dbReference type="PANTHER" id="PTHR42686:SF1">
    <property type="entry name" value="GH17980P-RELATED"/>
    <property type="match status" value="1"/>
</dbReference>
<dbReference type="Gene3D" id="3.20.20.100">
    <property type="entry name" value="NADP-dependent oxidoreductase domain"/>
    <property type="match status" value="1"/>
</dbReference>
<reference evidence="2 3" key="1">
    <citation type="submission" date="2020-02" db="EMBL/GenBank/DDBJ databases">
        <authorList>
            <person name="Li X.-J."/>
            <person name="Han X.-M."/>
        </authorList>
    </citation>
    <scope>NUCLEOTIDE SEQUENCE [LARGE SCALE GENOMIC DNA]</scope>
    <source>
        <strain evidence="2 3">CCTCC AB 2017055</strain>
    </source>
</reference>
<dbReference type="GO" id="GO:0016491">
    <property type="term" value="F:oxidoreductase activity"/>
    <property type="evidence" value="ECO:0007669"/>
    <property type="project" value="InterPro"/>
</dbReference>
<feature type="domain" description="NADP-dependent oxidoreductase" evidence="1">
    <location>
        <begin position="22"/>
        <end position="305"/>
    </location>
</feature>
<dbReference type="CDD" id="cd19090">
    <property type="entry name" value="AKR_AKR15A-like"/>
    <property type="match status" value="1"/>
</dbReference>
<dbReference type="EMBL" id="JAAGOA010000009">
    <property type="protein sequence ID" value="NEE01428.1"/>
    <property type="molecule type" value="Genomic_DNA"/>
</dbReference>
<evidence type="ECO:0000313" key="3">
    <source>
        <dbReference type="Proteomes" id="UP000475214"/>
    </source>
</evidence>
<comment type="caution">
    <text evidence="2">The sequence shown here is derived from an EMBL/GenBank/DDBJ whole genome shotgun (WGS) entry which is preliminary data.</text>
</comment>